<keyword evidence="3" id="KW-1185">Reference proteome</keyword>
<accession>A0ABY8U0Z3</accession>
<sequence>MAVPSNSTLSVTTSLATLGNITCSSAGAGVPLDIAILTNPALAANAVVICNFAVNVTDTEKTSGSVPAITVTAAFGLAASDMIFGIPAATTAAVSVFNGASYIVSTPSLAVTGPSVTVGGTNLAQQGAVVTYSFTIINGDTPVPAGNMSFTVNSTDAAYAAAPVTCTPDIATAVVPATSALVCSFPITVTAAHIAATQLPAFTATATSVASPGGYSLTQNGVAVPLYTVASLTPAAPAITSNTSTYINVNGVRLARVGATIEYRFTLKNGAVEIPSGSSATFSFNPSVTPLPAIACTGITINTTGVLTAAFAAYATAECTFTRTVAASSNLPALTVTASVTPSVATFPKSGAYPVVPVHSGNPTLQVTNAVTSTNAADFVDVTYVTGVVRRAKAGAVVTYTVVLINGATQVVANSSLRIASSLPNFPAQNISISDCKLDMANGSAFDPTMALPANTALVCTFPLTVSASDIVNTKLPSFTVIVSTSGTTSYASAAVNAVMLYTHPSITVSPSFTGTFATVNSTNLYKAGSTATYTVRLINGAESIPATAFLSLIPSATAPGAITSCNVITDSATVPMPRPGLVEYATLTCTIVRTVTAADITAAALPAFNITATVTPAGGNATDYAAVSVAAIPLFTGLPCTNCRTCLATMTAFIQPLLNATDAALVANRFNVECKKTYNAALCDDLTNRTMASPTGYFAKRAGNICKLLGQCDPAQFETDCSLATAPLVPAATGLAIDVCSVPGTNGYTTLAVPNVVANITTVAKGFCFTDANCASTQVCANATVAGVQCACNSSTGAETCASFYQCVDSPCTNCRNCLAYMRPFTSTWGSKTTATTGVDVAAAFRTHCATIGGPLAVCSEVALRIEASYQGNLGKRAGLLCQAVGQCPANLATLPANCTLAPNTTVNGSRLEPANFSTCSIDGASLGNGVSGIAAAANSAKPNNTCVIDGDCQVSNATANFTCSFAAGNQFCYCNATSGQDVCSNIGVCKGATPVSCQACITSVNSFVQQQLAVKDAAAVATAFSARCPSLLGEPADCAAAADAIRASPYGNIGKRAANLCSRIFKCMPNTPGPYNATNVLNATLSFNQNSDVCTVEGVVGGNKVPGVADTLALPNNRTCNLDDQTCGGDIDLMCDLTTTAGDVCKCEATSGGIVPPGTDVCEKYSPCIRTPCKICSDCLADMTAFVSQQQYTLAQADIAAAFQPYCLAKNYTAASCAAATTQILASPLPFGKRAASLCATMTMCNASTIVDTCVLKPTSAVNGTGSAALDLCAVEGVAAGSDVQGTTRDLNLPAGRCDTDAGCNPNGGNDWMCNLNLTAQLCTCYKGEDKCRAVGTCQLRPCPACTKCLADFQGVAPDTFNTMCTTGPANRSATACANALNGITNSFLQNAGRRAGAVCQLLGECAPARMAGCNLTAAGVAAAPFSPCTVQGTTSGAPVVNASLTYTADKRVFNNGTRCVTDVDCNAAGGEFCSMDPTLTPNRVCMCNSATGADSCVPLGQCKVRPCNKCQACLNDMAPAIATEMAKNTSRVFTAACASVVGKYPACTDISAAYISATGMSGLFGLRAGSLCKALGQCTDLPAGCTLRAAVAGANVTAALDLCSAEGIVGGTAVSTIPANSCLVDANCGADKQCDRTKVLTSYLCQSGLDTEVKRGTCVAKPAPVDTTIPPCTRCGLCLKNVRASVEIAALNTTAAPGELANNFYAACSSANYTLAACTSVATAIASSFKGNLARRAGALCLRMGECTSSLSTDSTCVLSSEATGAIVIDAVAAPVEAVSNVTVNTTSNATEVVNATAVVDANATAVDNTTATNATAANVTTVPATPLVRGMLDTCTVEGVSSGMRVAGTYKFGAAVNNTCLLDSDCKATEFCSSDTTVLVCRCSGGIDSCDTLPTCKPIPAAPIPAPVLSSCDKCKQCITATQPFVAASSSSNDSQALAANFMQFCTTNLTSSMLACKPVSDAISYSLNGGLAKRAGALCSRLQQCTDDLMLPTAKCNLTGATTSGALNLCSAEGVGASPAAAVPDNTTCRVDSDCLAVNATTYDGSKVCSMASPTQLCSCSKGLDTCVKLGTCIDFCASRTTYLNLVNAKVDEIACTGPFFDCGAGRECKASSQCQRLTCDPKDGIKKTACYGFCMIADRKVLAARMGNDGRTISVVLNTAAAPGSFGCASAFDADTAALLGSDAWCTVSGKDLTINLGRSATITPGKDSLTVASSQSVLTDLLLATATFTGTAIPVVMCDNCSPPTVALVGPKLVSEPCDPSTAADVTIDASFSKDGSGRPLASIRWAQVAAADGTPVTGAADVVLAAAIDQGNTANSGAGAYRITLPATQLASMSNGNYFVQATITNYLGATASGVWAFTKAAAGTAPVIVPLASGPVDYKVAEGVRVGVQLVAASVCSGKQVEYLWESLDTPAWTAIPVGYNKKDLVIPGPVPGASGPKLVRVTANFAGAAAATSVSVTLNPLASPLVAKLRGPSGDIPDTRTIVLNAAGSSDPDDPQGANPLTVTWECIRADFPQTCFTGINSFGKQDGLTWTLPASLLTANIEHTFRVTVARADGSGSVSDAVTLKPTTAKVPTGRIRRVCGVSACPIRHSADDALSLTMALDAGSESATVTWSVEQMPYLAPVTSQDFTITSGNLPKTGYVSVRAVVAQGAAQSRTRVHIPINGKPECAGTCTLKVTPTTGVFPSARFAAEAVGFFDDQAGLRFDFGVKDARDARKVVSSSAARTFVFSGLPVGQTTLYVCAVDPYQAQTCAETVVTVEQAAADFKVADAITAFDVTQLKNAGDVSVLASGAQALQSLSSFAGRADVAAGKTQQETAQVQSLIATKAGSMIRTLANNADSYINDPQTMSQVVSAVATLTKATSQISKDSKQKMLNVAGSGITAAKLSKRPLAAPESGRLLSVVAAGNSMRDVCKIAAVCDAKTAARRHLLGLSTPELDAPVAEAATVISRRLLQTNSTANATAAANDTATNATVVEAPAAPAPVAVEEPAVVATATPAFAPSFAEQAYTIADLLAPSATPSISFLSGGDNGLFISVANRLGRTYGAASTNVVAGPALEASGSSASASAADNVQVQFSKALTAACVDEEGTVLSDAPCSDVVVPVRVTYTPDATVLLKPTATGRKLTAAEAVPADFSIVSGAVTVEAPGAAAGALPCDGCTATVTIPIWEEKQADMLYQCAQIVDGATVIDAAVATASDVTTSSTSPAVPTVSCAVNQAGSFLVGKSLDPNRALGPGTAETYTPQANWPKPGEPIRVKLSFETLASFDFDAFIADAAKVDAFKASVRSLVAAGIAAKIPAANGINSDAITVSNLRKGSIMADMVIDTSSITDGAVMAQLVGTLLNDPVSLLNTDAVAWAKFVSDYSLTGVVTAELITLQAPAPNNMPAIVGGVVGGVGGALLIAGIALLLIKRRRAAGVEPRNRQLLEEQGV</sequence>
<evidence type="ECO:0000256" key="1">
    <source>
        <dbReference type="SAM" id="Phobius"/>
    </source>
</evidence>
<protein>
    <recommendedName>
        <fullName evidence="4">EGF-like domain-containing protein</fullName>
    </recommendedName>
</protein>
<dbReference type="EMBL" id="CP126212">
    <property type="protein sequence ID" value="WIA14779.1"/>
    <property type="molecule type" value="Genomic_DNA"/>
</dbReference>
<evidence type="ECO:0008006" key="4">
    <source>
        <dbReference type="Google" id="ProtNLM"/>
    </source>
</evidence>
<reference evidence="2 3" key="1">
    <citation type="submission" date="2023-05" db="EMBL/GenBank/DDBJ databases">
        <title>A 100% complete, gapless, phased diploid assembly of the Scenedesmus obliquus UTEX 3031 genome.</title>
        <authorList>
            <person name="Biondi T.C."/>
            <person name="Hanschen E.R."/>
            <person name="Kwon T."/>
            <person name="Eng W."/>
            <person name="Kruse C.P.S."/>
            <person name="Koehler S.I."/>
            <person name="Kunde Y."/>
            <person name="Gleasner C.D."/>
            <person name="You Mak K.T."/>
            <person name="Polle J."/>
            <person name="Hovde B.T."/>
            <person name="Starkenburg S.R."/>
        </authorList>
    </citation>
    <scope>NUCLEOTIDE SEQUENCE [LARGE SCALE GENOMIC DNA]</scope>
    <source>
        <strain evidence="2 3">DOE0152z</strain>
    </source>
</reference>
<organism evidence="2 3">
    <name type="scientific">Tetradesmus obliquus</name>
    <name type="common">Green alga</name>
    <name type="synonym">Acutodesmus obliquus</name>
    <dbReference type="NCBI Taxonomy" id="3088"/>
    <lineage>
        <taxon>Eukaryota</taxon>
        <taxon>Viridiplantae</taxon>
        <taxon>Chlorophyta</taxon>
        <taxon>core chlorophytes</taxon>
        <taxon>Chlorophyceae</taxon>
        <taxon>CS clade</taxon>
        <taxon>Sphaeropleales</taxon>
        <taxon>Scenedesmaceae</taxon>
        <taxon>Tetradesmus</taxon>
    </lineage>
</organism>
<name>A0ABY8U0Z3_TETOB</name>
<dbReference type="Proteomes" id="UP001244341">
    <property type="component" value="Chromosome 5b"/>
</dbReference>
<evidence type="ECO:0000313" key="3">
    <source>
        <dbReference type="Proteomes" id="UP001244341"/>
    </source>
</evidence>
<keyword evidence="1" id="KW-1133">Transmembrane helix</keyword>
<proteinExistence type="predicted"/>
<gene>
    <name evidence="2" type="ORF">OEZ85_003263</name>
</gene>
<keyword evidence="1" id="KW-0812">Transmembrane</keyword>
<feature type="transmembrane region" description="Helical" evidence="1">
    <location>
        <begin position="3398"/>
        <end position="3421"/>
    </location>
</feature>
<keyword evidence="1" id="KW-0472">Membrane</keyword>
<evidence type="ECO:0000313" key="2">
    <source>
        <dbReference type="EMBL" id="WIA14779.1"/>
    </source>
</evidence>